<dbReference type="RefSeq" id="WP_092317873.1">
    <property type="nucleotide sequence ID" value="NZ_FOKY01000001.1"/>
</dbReference>
<dbReference type="Pfam" id="PF04298">
    <property type="entry name" value="Zn_peptidase_2"/>
    <property type="match status" value="1"/>
</dbReference>
<dbReference type="Proteomes" id="UP000240042">
    <property type="component" value="Unassembled WGS sequence"/>
</dbReference>
<evidence type="ECO:0000256" key="1">
    <source>
        <dbReference type="SAM" id="Phobius"/>
    </source>
</evidence>
<dbReference type="InterPro" id="IPR007395">
    <property type="entry name" value="Zn_peptidase_2"/>
</dbReference>
<gene>
    <name evidence="2" type="ORF">SAMN02745150_00388</name>
</gene>
<evidence type="ECO:0008006" key="4">
    <source>
        <dbReference type="Google" id="ProtNLM"/>
    </source>
</evidence>
<keyword evidence="1" id="KW-0812">Transmembrane</keyword>
<dbReference type="OrthoDB" id="9784298at2"/>
<dbReference type="PANTHER" id="PTHR36434">
    <property type="entry name" value="MEMBRANE PROTEASE YUGP-RELATED"/>
    <property type="match status" value="1"/>
</dbReference>
<dbReference type="EMBL" id="FOKY01000001">
    <property type="protein sequence ID" value="SFB70918.1"/>
    <property type="molecule type" value="Genomic_DNA"/>
</dbReference>
<evidence type="ECO:0000313" key="2">
    <source>
        <dbReference type="EMBL" id="SFB70918.1"/>
    </source>
</evidence>
<keyword evidence="1" id="KW-1133">Transmembrane helix</keyword>
<dbReference type="PANTHER" id="PTHR36434:SF1">
    <property type="entry name" value="MEMBRANE PROTEASE YUGP-RELATED"/>
    <property type="match status" value="1"/>
</dbReference>
<dbReference type="STRING" id="34097.SAMN02745150_00388"/>
<proteinExistence type="predicted"/>
<organism evidence="2 3">
    <name type="scientific">Brevinema andersonii</name>
    <dbReference type="NCBI Taxonomy" id="34097"/>
    <lineage>
        <taxon>Bacteria</taxon>
        <taxon>Pseudomonadati</taxon>
        <taxon>Spirochaetota</taxon>
        <taxon>Spirochaetia</taxon>
        <taxon>Brevinematales</taxon>
        <taxon>Brevinemataceae</taxon>
        <taxon>Brevinema</taxon>
    </lineage>
</organism>
<sequence length="230" mass="25507">MYPFPFFFDPTMIIILPGIILAMIAQAKVQNTFNKWSEVPTNLSAKDVAETILQENGVHDVRVEFTPGQLSDHYDPRSRTLRLSESTFHANSVAAIAVAAHEAGHAIQHHRHYFPLMLRNAIFPIVSIASNAWIFIVIAGIFLRMPELLRIGVYTFGATFAFSVVTLPVEFDASNRAIQILNQGFLDKKELSGAKKVLNAAALTYVAGAVISLLQLLRIIMLTGGMRRDD</sequence>
<reference evidence="3" key="1">
    <citation type="submission" date="2016-10" db="EMBL/GenBank/DDBJ databases">
        <authorList>
            <person name="Varghese N."/>
            <person name="Submissions S."/>
        </authorList>
    </citation>
    <scope>NUCLEOTIDE SEQUENCE [LARGE SCALE GENOMIC DNA]</scope>
    <source>
        <strain evidence="3">ATCC 43811</strain>
    </source>
</reference>
<feature type="transmembrane region" description="Helical" evidence="1">
    <location>
        <begin position="6"/>
        <end position="25"/>
    </location>
</feature>
<dbReference type="AlphaFoldDB" id="A0A1I1DCV7"/>
<feature type="transmembrane region" description="Helical" evidence="1">
    <location>
        <begin position="197"/>
        <end position="221"/>
    </location>
</feature>
<evidence type="ECO:0000313" key="3">
    <source>
        <dbReference type="Proteomes" id="UP000240042"/>
    </source>
</evidence>
<protein>
    <recommendedName>
        <fullName evidence="4">Neutral zinc metallopeptidase</fullName>
    </recommendedName>
</protein>
<accession>A0A1I1DCV7</accession>
<feature type="transmembrane region" description="Helical" evidence="1">
    <location>
        <begin position="121"/>
        <end position="145"/>
    </location>
</feature>
<name>A0A1I1DCV7_BREAD</name>
<keyword evidence="3" id="KW-1185">Reference proteome</keyword>
<feature type="transmembrane region" description="Helical" evidence="1">
    <location>
        <begin position="151"/>
        <end position="169"/>
    </location>
</feature>
<keyword evidence="1" id="KW-0472">Membrane</keyword>